<keyword evidence="14" id="KW-0443">Lipid metabolism</keyword>
<dbReference type="GO" id="GO:0005775">
    <property type="term" value="C:vacuolar lumen"/>
    <property type="evidence" value="ECO:0007669"/>
    <property type="project" value="TreeGrafter"/>
</dbReference>
<evidence type="ECO:0000256" key="1">
    <source>
        <dbReference type="ARBA" id="ARBA00001024"/>
    </source>
</evidence>
<comment type="similarity">
    <text evidence="4">Belongs to the AB hydrolase superfamily. Lipase family.</text>
</comment>
<evidence type="ECO:0000256" key="12">
    <source>
        <dbReference type="ARBA" id="ARBA00022989"/>
    </source>
</evidence>
<dbReference type="GO" id="GO:0034727">
    <property type="term" value="P:piecemeal microautophagy of the nucleus"/>
    <property type="evidence" value="ECO:0007669"/>
    <property type="project" value="TreeGrafter"/>
</dbReference>
<evidence type="ECO:0000256" key="14">
    <source>
        <dbReference type="ARBA" id="ARBA00023098"/>
    </source>
</evidence>
<comment type="caution">
    <text evidence="20">The sequence shown here is derived from an EMBL/GenBank/DDBJ whole genome shotgun (WGS) entry which is preliminary data.</text>
</comment>
<evidence type="ECO:0000256" key="4">
    <source>
        <dbReference type="ARBA" id="ARBA00010701"/>
    </source>
</evidence>
<evidence type="ECO:0000313" key="21">
    <source>
        <dbReference type="Proteomes" id="UP000265703"/>
    </source>
</evidence>
<gene>
    <name evidence="20" type="ORF">C1645_688593</name>
</gene>
<dbReference type="STRING" id="658196.A0A397TBW2"/>
<dbReference type="Proteomes" id="UP000265703">
    <property type="component" value="Unassembled WGS sequence"/>
</dbReference>
<evidence type="ECO:0000256" key="5">
    <source>
        <dbReference type="ARBA" id="ARBA00011137"/>
    </source>
</evidence>
<keyword evidence="15" id="KW-0472">Membrane</keyword>
<evidence type="ECO:0000256" key="8">
    <source>
        <dbReference type="ARBA" id="ARBA00022753"/>
    </source>
</evidence>
<accession>A0A397TBW2</accession>
<evidence type="ECO:0000256" key="10">
    <source>
        <dbReference type="ARBA" id="ARBA00022963"/>
    </source>
</evidence>
<sequence length="339" mass="38554">MGVNGTGIKYEKDNAVKEFRDMSMNKFKSAILDWRDIPKYLPAIKHWGTLINLAKLTYNAYVKPTDEDWYDLGEDYGVNSTFGWEEDGIRGYVFASGDNKTLIISIKGTSMGFGDTVPKDKLNDNRLFSCCCAYVDRTWSPVCPCYLDNYRCNQNCIEKSVDEDELYYSITLNMVDNIMKEFPKSHIWITGHSLGGSLSALVGLTFNLPVVAYEAPGDRMAANRLHLPHYPALPSRDMNIWHFGHTADPIFMGVCNGLRSTCYIGGYAMESKCHIGVSCSFDAVEKLGWSVNVKNHRIKEVIDKILSVWWELFKIFPDCYEDDEEDCVDCGLWEYVEGL</sequence>
<dbReference type="EMBL" id="QKYT01000055">
    <property type="protein sequence ID" value="RIA95740.1"/>
    <property type="molecule type" value="Genomic_DNA"/>
</dbReference>
<evidence type="ECO:0000256" key="6">
    <source>
        <dbReference type="ARBA" id="ARBA00013279"/>
    </source>
</evidence>
<dbReference type="Pfam" id="PF01764">
    <property type="entry name" value="Lipase_3"/>
    <property type="match status" value="1"/>
</dbReference>
<keyword evidence="10" id="KW-0442">Lipid degradation</keyword>
<dbReference type="CDD" id="cd00519">
    <property type="entry name" value="Lipase_3"/>
    <property type="match status" value="1"/>
</dbReference>
<protein>
    <recommendedName>
        <fullName evidence="6">triacylglycerol lipase</fullName>
        <ecNumber evidence="6">3.1.1.3</ecNumber>
    </recommendedName>
    <alternativeName>
        <fullName evidence="18">Autophagy-related protein 15</fullName>
    </alternativeName>
</protein>
<dbReference type="PANTHER" id="PTHR47175">
    <property type="entry name" value="LIPASE ATG15-RELATED"/>
    <property type="match status" value="1"/>
</dbReference>
<dbReference type="GO" id="GO:0032585">
    <property type="term" value="C:multivesicular body membrane"/>
    <property type="evidence" value="ECO:0007669"/>
    <property type="project" value="UniProtKB-SubCell"/>
</dbReference>
<dbReference type="InterPro" id="IPR050805">
    <property type="entry name" value="ATG15_Lipase"/>
</dbReference>
<keyword evidence="12" id="KW-1133">Transmembrane helix</keyword>
<dbReference type="PANTHER" id="PTHR47175:SF2">
    <property type="entry name" value="LIPASE ATG15-RELATED"/>
    <property type="match status" value="1"/>
</dbReference>
<evidence type="ECO:0000256" key="9">
    <source>
        <dbReference type="ARBA" id="ARBA00022801"/>
    </source>
</evidence>
<evidence type="ECO:0000256" key="18">
    <source>
        <dbReference type="ARBA" id="ARBA00029828"/>
    </source>
</evidence>
<dbReference type="GO" id="GO:0004620">
    <property type="term" value="F:phospholipase activity"/>
    <property type="evidence" value="ECO:0007669"/>
    <property type="project" value="TreeGrafter"/>
</dbReference>
<keyword evidence="8" id="KW-0967">Endosome</keyword>
<evidence type="ECO:0000256" key="11">
    <source>
        <dbReference type="ARBA" id="ARBA00022968"/>
    </source>
</evidence>
<name>A0A397TBW2_9GLOM</name>
<feature type="domain" description="Fungal lipase-type" evidence="19">
    <location>
        <begin position="171"/>
        <end position="205"/>
    </location>
</feature>
<evidence type="ECO:0000256" key="15">
    <source>
        <dbReference type="ARBA" id="ARBA00023136"/>
    </source>
</evidence>
<dbReference type="Gene3D" id="3.40.50.1820">
    <property type="entry name" value="alpha/beta hydrolase"/>
    <property type="match status" value="1"/>
</dbReference>
<dbReference type="InterPro" id="IPR002921">
    <property type="entry name" value="Fungal_lipase-type"/>
</dbReference>
<dbReference type="SUPFAM" id="SSF53474">
    <property type="entry name" value="alpha/beta-Hydrolases"/>
    <property type="match status" value="1"/>
</dbReference>
<comment type="subcellular location">
    <subcellularLocation>
        <location evidence="3">Endosome</location>
        <location evidence="3">Multivesicular body membrane</location>
        <topology evidence="3">Single-pass type II membrane protein</topology>
    </subcellularLocation>
    <subcellularLocation>
        <location evidence="2">Prevacuolar compartment membrane</location>
        <topology evidence="2">Single-pass type II membrane protein</topology>
    </subcellularLocation>
</comment>
<comment type="function">
    <text evidence="17">Lipase which is essential for lysis of subvacuolar cytoplasm to vacuole targeted bodies and intravacuolar autophagic bodies. Involved in the lysis of intravacuolar multivesicular body (MVB) vesicles. The intravacuolar membrane disintegration by ATG15 is critical to life span extension.</text>
</comment>
<evidence type="ECO:0000256" key="3">
    <source>
        <dbReference type="ARBA" id="ARBA00004343"/>
    </source>
</evidence>
<keyword evidence="7" id="KW-0812">Transmembrane</keyword>
<evidence type="ECO:0000259" key="19">
    <source>
        <dbReference type="Pfam" id="PF01764"/>
    </source>
</evidence>
<dbReference type="OrthoDB" id="58570at2759"/>
<keyword evidence="11" id="KW-0735">Signal-anchor</keyword>
<evidence type="ECO:0000256" key="16">
    <source>
        <dbReference type="ARBA" id="ARBA00023180"/>
    </source>
</evidence>
<dbReference type="AlphaFoldDB" id="A0A397TBW2"/>
<dbReference type="GO" id="GO:0004806">
    <property type="term" value="F:triacylglycerol lipase activity"/>
    <property type="evidence" value="ECO:0007669"/>
    <property type="project" value="UniProtKB-EC"/>
</dbReference>
<reference evidence="20 21" key="1">
    <citation type="submission" date="2018-06" db="EMBL/GenBank/DDBJ databases">
        <title>Comparative genomics reveals the genomic features of Rhizophagus irregularis, R. cerebriforme, R. diaphanum and Gigaspora rosea, and their symbiotic lifestyle signature.</title>
        <authorList>
            <person name="Morin E."/>
            <person name="San Clemente H."/>
            <person name="Chen E.C.H."/>
            <person name="De La Providencia I."/>
            <person name="Hainaut M."/>
            <person name="Kuo A."/>
            <person name="Kohler A."/>
            <person name="Murat C."/>
            <person name="Tang N."/>
            <person name="Roy S."/>
            <person name="Loubradou J."/>
            <person name="Henrissat B."/>
            <person name="Grigoriev I.V."/>
            <person name="Corradi N."/>
            <person name="Roux C."/>
            <person name="Martin F.M."/>
        </authorList>
    </citation>
    <scope>NUCLEOTIDE SEQUENCE [LARGE SCALE GENOMIC DNA]</scope>
    <source>
        <strain evidence="20 21">DAOM 227022</strain>
    </source>
</reference>
<comment type="subunit">
    <text evidence="5">Binds to both phosphatidylinositol (PI) and phosphatidylinositol 3,5-bisphosphate (PIP2).</text>
</comment>
<evidence type="ECO:0000256" key="13">
    <source>
        <dbReference type="ARBA" id="ARBA00023006"/>
    </source>
</evidence>
<dbReference type="InterPro" id="IPR029058">
    <property type="entry name" value="AB_hydrolase_fold"/>
</dbReference>
<dbReference type="EC" id="3.1.1.3" evidence="6"/>
<evidence type="ECO:0000256" key="17">
    <source>
        <dbReference type="ARBA" id="ARBA00024663"/>
    </source>
</evidence>
<evidence type="ECO:0000313" key="20">
    <source>
        <dbReference type="EMBL" id="RIA95740.1"/>
    </source>
</evidence>
<dbReference type="GO" id="GO:0046461">
    <property type="term" value="P:neutral lipid catabolic process"/>
    <property type="evidence" value="ECO:0007669"/>
    <property type="project" value="TreeGrafter"/>
</dbReference>
<keyword evidence="9 20" id="KW-0378">Hydrolase</keyword>
<keyword evidence="16" id="KW-0325">Glycoprotein</keyword>
<comment type="catalytic activity">
    <reaction evidence="1">
        <text>a triacylglycerol + H2O = a diacylglycerol + a fatty acid + H(+)</text>
        <dbReference type="Rhea" id="RHEA:12044"/>
        <dbReference type="ChEBI" id="CHEBI:15377"/>
        <dbReference type="ChEBI" id="CHEBI:15378"/>
        <dbReference type="ChEBI" id="CHEBI:17855"/>
        <dbReference type="ChEBI" id="CHEBI:18035"/>
        <dbReference type="ChEBI" id="CHEBI:28868"/>
        <dbReference type="EC" id="3.1.1.3"/>
    </reaction>
</comment>
<keyword evidence="21" id="KW-1185">Reference proteome</keyword>
<dbReference type="GO" id="GO:0034496">
    <property type="term" value="P:multivesicular body membrane disassembly"/>
    <property type="evidence" value="ECO:0007669"/>
    <property type="project" value="TreeGrafter"/>
</dbReference>
<proteinExistence type="inferred from homology"/>
<evidence type="ECO:0000256" key="7">
    <source>
        <dbReference type="ARBA" id="ARBA00022692"/>
    </source>
</evidence>
<dbReference type="GO" id="GO:0006660">
    <property type="term" value="P:phosphatidylserine catabolic process"/>
    <property type="evidence" value="ECO:0007669"/>
    <property type="project" value="TreeGrafter"/>
</dbReference>
<evidence type="ECO:0000256" key="2">
    <source>
        <dbReference type="ARBA" id="ARBA00004270"/>
    </source>
</evidence>
<keyword evidence="13" id="KW-0072">Autophagy</keyword>
<organism evidence="20 21">
    <name type="scientific">Glomus cerebriforme</name>
    <dbReference type="NCBI Taxonomy" id="658196"/>
    <lineage>
        <taxon>Eukaryota</taxon>
        <taxon>Fungi</taxon>
        <taxon>Fungi incertae sedis</taxon>
        <taxon>Mucoromycota</taxon>
        <taxon>Glomeromycotina</taxon>
        <taxon>Glomeromycetes</taxon>
        <taxon>Glomerales</taxon>
        <taxon>Glomeraceae</taxon>
        <taxon>Glomus</taxon>
    </lineage>
</organism>